<name>A0A0M2HQ17_9MICO</name>
<dbReference type="CDD" id="cd06530">
    <property type="entry name" value="S26_SPase_I"/>
    <property type="match status" value="1"/>
</dbReference>
<reference evidence="3 4" key="1">
    <citation type="submission" date="2015-02" db="EMBL/GenBank/DDBJ databases">
        <title>Draft genome sequences of ten Microbacterium spp. with emphasis on heavy metal contaminated environments.</title>
        <authorList>
            <person name="Corretto E."/>
        </authorList>
    </citation>
    <scope>NUCLEOTIDE SEQUENCE [LARGE SCALE GENOMIC DNA]</scope>
    <source>
        <strain evidence="3 4">SA35</strain>
    </source>
</reference>
<feature type="transmembrane region" description="Helical" evidence="2">
    <location>
        <begin position="169"/>
        <end position="187"/>
    </location>
</feature>
<feature type="region of interest" description="Disordered" evidence="1">
    <location>
        <begin position="1"/>
        <end position="29"/>
    </location>
</feature>
<keyword evidence="2" id="KW-0472">Membrane</keyword>
<dbReference type="RefSeq" id="WP_052676181.1">
    <property type="nucleotide sequence ID" value="NZ_JYJB01000005.1"/>
</dbReference>
<protein>
    <recommendedName>
        <fullName evidence="5">Signal peptidase I</fullName>
    </recommendedName>
</protein>
<accession>A0A0M2HQ17</accession>
<evidence type="ECO:0000256" key="1">
    <source>
        <dbReference type="SAM" id="MobiDB-lite"/>
    </source>
</evidence>
<dbReference type="Proteomes" id="UP000033900">
    <property type="component" value="Unassembled WGS sequence"/>
</dbReference>
<dbReference type="PATRIC" id="fig|273678.4.peg.463"/>
<organism evidence="3 4">
    <name type="scientific">Microbacterium hydrocarbonoxydans</name>
    <dbReference type="NCBI Taxonomy" id="273678"/>
    <lineage>
        <taxon>Bacteria</taxon>
        <taxon>Bacillati</taxon>
        <taxon>Actinomycetota</taxon>
        <taxon>Actinomycetes</taxon>
        <taxon>Micrococcales</taxon>
        <taxon>Microbacteriaceae</taxon>
        <taxon>Microbacterium</taxon>
    </lineage>
</organism>
<feature type="transmembrane region" description="Helical" evidence="2">
    <location>
        <begin position="39"/>
        <end position="67"/>
    </location>
</feature>
<evidence type="ECO:0000313" key="4">
    <source>
        <dbReference type="Proteomes" id="UP000033900"/>
    </source>
</evidence>
<dbReference type="STRING" id="273678.RS84_00470"/>
<feature type="transmembrane region" description="Helical" evidence="2">
    <location>
        <begin position="144"/>
        <end position="163"/>
    </location>
</feature>
<dbReference type="AlphaFoldDB" id="A0A0M2HQ17"/>
<dbReference type="GO" id="GO:0006465">
    <property type="term" value="P:signal peptide processing"/>
    <property type="evidence" value="ECO:0007669"/>
    <property type="project" value="InterPro"/>
</dbReference>
<sequence length="191" mass="20077">MTSTAESLRDREVDQEPRGRDRSSRPRRRGSVLPAIQNALVWLLGIIGAIAIAWLLASWIFGLHLVILTTGSMSPAMPPGTAVIERTTDAADLAVGDVVSVPRAHDGQLVTHRIVGIDDAASAAERALTLRGDANDTDDADSYVVSRAGIMLFAIPGLGIALSAMTSPAGLAILGVVLAGAVLWVLWPGRR</sequence>
<feature type="compositionally biased region" description="Basic and acidic residues" evidence="1">
    <location>
        <begin position="7"/>
        <end position="24"/>
    </location>
</feature>
<keyword evidence="2" id="KW-1133">Transmembrane helix</keyword>
<proteinExistence type="predicted"/>
<evidence type="ECO:0008006" key="5">
    <source>
        <dbReference type="Google" id="ProtNLM"/>
    </source>
</evidence>
<evidence type="ECO:0000256" key="2">
    <source>
        <dbReference type="SAM" id="Phobius"/>
    </source>
</evidence>
<evidence type="ECO:0000313" key="3">
    <source>
        <dbReference type="EMBL" id="KJL48842.1"/>
    </source>
</evidence>
<keyword evidence="4" id="KW-1185">Reference proteome</keyword>
<gene>
    <name evidence="3" type="ORF">RS84_00470</name>
</gene>
<dbReference type="EMBL" id="JYJB01000005">
    <property type="protein sequence ID" value="KJL48842.1"/>
    <property type="molecule type" value="Genomic_DNA"/>
</dbReference>
<comment type="caution">
    <text evidence="3">The sequence shown here is derived from an EMBL/GenBank/DDBJ whole genome shotgun (WGS) entry which is preliminary data.</text>
</comment>
<dbReference type="InterPro" id="IPR019533">
    <property type="entry name" value="Peptidase_S26"/>
</dbReference>
<dbReference type="OrthoDB" id="3178064at2"/>
<dbReference type="GO" id="GO:0004252">
    <property type="term" value="F:serine-type endopeptidase activity"/>
    <property type="evidence" value="ECO:0007669"/>
    <property type="project" value="InterPro"/>
</dbReference>
<keyword evidence="2" id="KW-0812">Transmembrane</keyword>